<dbReference type="AlphaFoldDB" id="A0A9Q3GU18"/>
<name>A0A9Q3GU18_9BASI</name>
<comment type="caution">
    <text evidence="1">The sequence shown here is derived from an EMBL/GenBank/DDBJ whole genome shotgun (WGS) entry which is preliminary data.</text>
</comment>
<dbReference type="EMBL" id="AVOT02005296">
    <property type="protein sequence ID" value="MBW0478720.1"/>
    <property type="molecule type" value="Genomic_DNA"/>
</dbReference>
<organism evidence="1 2">
    <name type="scientific">Austropuccinia psidii MF-1</name>
    <dbReference type="NCBI Taxonomy" id="1389203"/>
    <lineage>
        <taxon>Eukaryota</taxon>
        <taxon>Fungi</taxon>
        <taxon>Dikarya</taxon>
        <taxon>Basidiomycota</taxon>
        <taxon>Pucciniomycotina</taxon>
        <taxon>Pucciniomycetes</taxon>
        <taxon>Pucciniales</taxon>
        <taxon>Sphaerophragmiaceae</taxon>
        <taxon>Austropuccinia</taxon>
    </lineage>
</organism>
<accession>A0A9Q3GU18</accession>
<gene>
    <name evidence="1" type="ORF">O181_018435</name>
</gene>
<sequence>MKPCPPQVEELHPPRILPQPLEGLETILFTVFVRQNFSQSAVAPQEHCFASSAPSAHPPSRPSARGNYCTVVALYMLLLLMNDFCLLVARLQHCLGPSRKQQIIQNGRPALTGHVVAICLLTDIKGTFRGKRHRHPDVEGVHRCRCMRVTAAVGAVTARACELQRLGDVGFAATLKCQRCLWSTPTQKSISPRFHHHQCRFSIFQLPRQITKAEHSGIRTHARRLAVSCLKLAP</sequence>
<protein>
    <submittedName>
        <fullName evidence="1">Uncharacterized protein</fullName>
    </submittedName>
</protein>
<dbReference type="Proteomes" id="UP000765509">
    <property type="component" value="Unassembled WGS sequence"/>
</dbReference>
<evidence type="ECO:0000313" key="1">
    <source>
        <dbReference type="EMBL" id="MBW0478720.1"/>
    </source>
</evidence>
<reference evidence="1" key="1">
    <citation type="submission" date="2021-03" db="EMBL/GenBank/DDBJ databases">
        <title>Draft genome sequence of rust myrtle Austropuccinia psidii MF-1, a brazilian biotype.</title>
        <authorList>
            <person name="Quecine M.C."/>
            <person name="Pachon D.M.R."/>
            <person name="Bonatelli M.L."/>
            <person name="Correr F.H."/>
            <person name="Franceschini L.M."/>
            <person name="Leite T.F."/>
            <person name="Margarido G.R.A."/>
            <person name="Almeida C.A."/>
            <person name="Ferrarezi J.A."/>
            <person name="Labate C.A."/>
        </authorList>
    </citation>
    <scope>NUCLEOTIDE SEQUENCE</scope>
    <source>
        <strain evidence="1">MF-1</strain>
    </source>
</reference>
<keyword evidence="2" id="KW-1185">Reference proteome</keyword>
<proteinExistence type="predicted"/>
<evidence type="ECO:0000313" key="2">
    <source>
        <dbReference type="Proteomes" id="UP000765509"/>
    </source>
</evidence>